<evidence type="ECO:0008006" key="3">
    <source>
        <dbReference type="Google" id="ProtNLM"/>
    </source>
</evidence>
<protein>
    <recommendedName>
        <fullName evidence="3">Periplasmic heavy metal sensor</fullName>
    </recommendedName>
</protein>
<proteinExistence type="predicted"/>
<evidence type="ECO:0000256" key="1">
    <source>
        <dbReference type="SAM" id="Coils"/>
    </source>
</evidence>
<evidence type="ECO:0000313" key="2">
    <source>
        <dbReference type="EMBL" id="MPL81743.1"/>
    </source>
</evidence>
<reference evidence="2" key="1">
    <citation type="submission" date="2019-08" db="EMBL/GenBank/DDBJ databases">
        <authorList>
            <person name="Kucharzyk K."/>
            <person name="Murdoch R.W."/>
            <person name="Higgins S."/>
            <person name="Loffler F."/>
        </authorList>
    </citation>
    <scope>NUCLEOTIDE SEQUENCE</scope>
</reference>
<sequence length="181" mass="20443">MKINKMNLLALVAGMAMVSFATTDLSAQRPGRGYRGGFGPGEGQAMQRPARGYWADDIPGLSDEQKTSIDKLRTAHFRKAELLRAEIGEKQARLRSLQLAEKQDERAIDKAIDEISKLRGDIMKEREAHRRSIKALLNDEQNTWYENNCGRGYGRGWNDDFIKPGRRGPGMRGGRNCPFYN</sequence>
<gene>
    <name evidence="2" type="ORF">SDC9_27673</name>
</gene>
<dbReference type="AlphaFoldDB" id="A0A644USS5"/>
<feature type="coiled-coil region" evidence="1">
    <location>
        <begin position="80"/>
        <end position="128"/>
    </location>
</feature>
<dbReference type="InterPro" id="IPR025961">
    <property type="entry name" value="Metal_resist"/>
</dbReference>
<name>A0A644USS5_9ZZZZ</name>
<keyword evidence="1" id="KW-0175">Coiled coil</keyword>
<dbReference type="Gene3D" id="1.20.120.1490">
    <property type="match status" value="1"/>
</dbReference>
<dbReference type="EMBL" id="VSSQ01000154">
    <property type="protein sequence ID" value="MPL81743.1"/>
    <property type="molecule type" value="Genomic_DNA"/>
</dbReference>
<accession>A0A644USS5</accession>
<comment type="caution">
    <text evidence="2">The sequence shown here is derived from an EMBL/GenBank/DDBJ whole genome shotgun (WGS) entry which is preliminary data.</text>
</comment>
<organism evidence="2">
    <name type="scientific">bioreactor metagenome</name>
    <dbReference type="NCBI Taxonomy" id="1076179"/>
    <lineage>
        <taxon>unclassified sequences</taxon>
        <taxon>metagenomes</taxon>
        <taxon>ecological metagenomes</taxon>
    </lineage>
</organism>
<dbReference type="Pfam" id="PF13801">
    <property type="entry name" value="Metal_resist"/>
    <property type="match status" value="1"/>
</dbReference>